<reference evidence="3" key="3">
    <citation type="submission" date="2020-11" db="EMBL/GenBank/DDBJ databases">
        <title>Intraspecies plasmid and genomic variation of Mycobacterium kubicae revealed by the complete genome sequences of two clinical isolates.</title>
        <authorList>
            <person name="Hendrix J.R."/>
            <person name="Epperson L.E."/>
            <person name="Honda J.R."/>
            <person name="Strong M."/>
        </authorList>
    </citation>
    <scope>NUCLEOTIDE SEQUENCE</scope>
    <source>
        <strain evidence="3">JCM 13573</strain>
    </source>
</reference>
<dbReference type="PROSITE" id="PS51257">
    <property type="entry name" value="PROKAR_LIPOPROTEIN"/>
    <property type="match status" value="1"/>
</dbReference>
<dbReference type="Proteomes" id="UP000465306">
    <property type="component" value="Unassembled WGS sequence"/>
</dbReference>
<name>A0AAX1J4I0_9MYCO</name>
<gene>
    <name evidence="2" type="primary">lppR</name>
    <name evidence="3" type="ORF">I2456_17935</name>
    <name evidence="2" type="ORF">MKUB_51820</name>
</gene>
<feature type="domain" description="PknH-like extracellular" evidence="1">
    <location>
        <begin position="45"/>
        <end position="249"/>
    </location>
</feature>
<dbReference type="Proteomes" id="UP000663583">
    <property type="component" value="Chromosome"/>
</dbReference>
<sequence length="254" mass="26459">MGLARTRRLAVLVLLLVVTLCGCTVAIGGAARPAQGLKPHPLLGEAIKPVLLDSDALTKLLNQPFKGDAKLPPRFGGPEKLQNGIGAASPLECAGVSTMTVKSAYSSGDVKNVARESWWNTGPSAKVISVAEAIVALPTAEDADTVFAKFTEQWNGCNGTTVTIDGGTLSFTDEVTDVRVDNSVLAATVFVQLSGSPTGKRPEARAIGVRNNCLVEVEISFFSTQDPSSQGSGDPHTSAVDLAHVMMDKISALS</sequence>
<dbReference type="RefSeq" id="WP_085073344.1">
    <property type="nucleotide sequence ID" value="NZ_BLKU01000005.1"/>
</dbReference>
<proteinExistence type="predicted"/>
<reference evidence="2" key="2">
    <citation type="submission" date="2020-02" db="EMBL/GenBank/DDBJ databases">
        <authorList>
            <person name="Matsumoto Y."/>
            <person name="Kinjo T."/>
            <person name="Motooka D."/>
            <person name="Nabeya D."/>
            <person name="Jung N."/>
            <person name="Uechi K."/>
            <person name="Horii T."/>
            <person name="Iida T."/>
            <person name="Fujita J."/>
            <person name="Nakamura S."/>
        </authorList>
    </citation>
    <scope>NUCLEOTIDE SEQUENCE</scope>
    <source>
        <strain evidence="2">JCM 13573</strain>
    </source>
</reference>
<dbReference type="EMBL" id="CP065047">
    <property type="protein sequence ID" value="QPI36373.1"/>
    <property type="molecule type" value="Genomic_DNA"/>
</dbReference>
<dbReference type="AlphaFoldDB" id="A0AAX1J4I0"/>
<dbReference type="EMBL" id="BLKU01000005">
    <property type="protein sequence ID" value="GFG67692.1"/>
    <property type="molecule type" value="Genomic_DNA"/>
</dbReference>
<dbReference type="Gene3D" id="3.40.1000.70">
    <property type="entry name" value="PknH-like extracellular domain"/>
    <property type="match status" value="1"/>
</dbReference>
<evidence type="ECO:0000313" key="5">
    <source>
        <dbReference type="Proteomes" id="UP000663583"/>
    </source>
</evidence>
<dbReference type="Pfam" id="PF14032">
    <property type="entry name" value="PknH_C"/>
    <property type="match status" value="1"/>
</dbReference>
<reference evidence="2 4" key="1">
    <citation type="journal article" date="2019" name="Emerg. Microbes Infect.">
        <title>Comprehensive subspecies identification of 175 nontuberculous mycobacteria species based on 7547 genomic profiles.</title>
        <authorList>
            <person name="Matsumoto Y."/>
            <person name="Kinjo T."/>
            <person name="Motooka D."/>
            <person name="Nabeya D."/>
            <person name="Jung N."/>
            <person name="Uechi K."/>
            <person name="Horii T."/>
            <person name="Iida T."/>
            <person name="Fujita J."/>
            <person name="Nakamura S."/>
        </authorList>
    </citation>
    <scope>NUCLEOTIDE SEQUENCE [LARGE SCALE GENOMIC DNA]</scope>
    <source>
        <strain evidence="2 4">JCM 13573</strain>
    </source>
</reference>
<accession>A0AAX1J4I0</accession>
<dbReference type="KEGG" id="mku:I2456_17935"/>
<evidence type="ECO:0000313" key="2">
    <source>
        <dbReference type="EMBL" id="GFG67692.1"/>
    </source>
</evidence>
<evidence type="ECO:0000313" key="3">
    <source>
        <dbReference type="EMBL" id="QPI36373.1"/>
    </source>
</evidence>
<dbReference type="InterPro" id="IPR026954">
    <property type="entry name" value="PknH-like_Extracell"/>
</dbReference>
<evidence type="ECO:0000313" key="4">
    <source>
        <dbReference type="Proteomes" id="UP000465306"/>
    </source>
</evidence>
<evidence type="ECO:0000259" key="1">
    <source>
        <dbReference type="Pfam" id="PF14032"/>
    </source>
</evidence>
<protein>
    <submittedName>
        <fullName evidence="3">Sensor domain-containing protein</fullName>
    </submittedName>
</protein>
<organism evidence="3 5">
    <name type="scientific">Mycobacterium kubicae</name>
    <dbReference type="NCBI Taxonomy" id="120959"/>
    <lineage>
        <taxon>Bacteria</taxon>
        <taxon>Bacillati</taxon>
        <taxon>Actinomycetota</taxon>
        <taxon>Actinomycetes</taxon>
        <taxon>Mycobacteriales</taxon>
        <taxon>Mycobacteriaceae</taxon>
        <taxon>Mycobacterium</taxon>
        <taxon>Mycobacterium simiae complex</taxon>
    </lineage>
</organism>
<dbReference type="InterPro" id="IPR038232">
    <property type="entry name" value="PknH-like_Extracell_sf"/>
</dbReference>
<keyword evidence="4" id="KW-1185">Reference proteome</keyword>